<gene>
    <name evidence="1" type="ordered locus">PMT_2871</name>
</gene>
<name>B9ESP0_PROMM</name>
<reference evidence="1 2" key="1">
    <citation type="journal article" date="2003" name="Nature">
        <title>Genome divergence in two Prochlorococcus ecotypes reflects oceanic niche differentiation.</title>
        <authorList>
            <person name="Rocap G."/>
            <person name="Larimer F.W."/>
            <person name="Lamerdin J.E."/>
            <person name="Malfatti S."/>
            <person name="Chain P."/>
            <person name="Ahlgren N.A."/>
            <person name="Arellano A."/>
            <person name="Coleman M."/>
            <person name="Hauser L."/>
            <person name="Hess W.R."/>
            <person name="Johnson Z.I."/>
            <person name="Land M.L."/>
            <person name="Lindell D."/>
            <person name="Post A.F."/>
            <person name="Regala W."/>
            <person name="Shah M."/>
            <person name="Shaw S.L."/>
            <person name="Steglich C."/>
            <person name="Sullivan M.B."/>
            <person name="Ting C.S."/>
            <person name="Tolonen A."/>
            <person name="Webb E.A."/>
            <person name="Zinser E.R."/>
            <person name="Chisholm S.W."/>
        </authorList>
    </citation>
    <scope>NUCLEOTIDE SEQUENCE [LARGE SCALE GENOMIC DNA]</scope>
    <source>
        <strain evidence="2">MIT 9313</strain>
    </source>
</reference>
<accession>B9ESP0</accession>
<proteinExistence type="predicted"/>
<organism evidence="1 2">
    <name type="scientific">Prochlorococcus marinus (strain MIT 9313)</name>
    <dbReference type="NCBI Taxonomy" id="74547"/>
    <lineage>
        <taxon>Bacteria</taxon>
        <taxon>Bacillati</taxon>
        <taxon>Cyanobacteriota</taxon>
        <taxon>Cyanophyceae</taxon>
        <taxon>Synechococcales</taxon>
        <taxon>Prochlorococcaceae</taxon>
        <taxon>Prochlorococcus</taxon>
    </lineage>
</organism>
<dbReference type="Proteomes" id="UP000001423">
    <property type="component" value="Chromosome"/>
</dbReference>
<evidence type="ECO:0000313" key="1">
    <source>
        <dbReference type="EMBL" id="CAX32389.1"/>
    </source>
</evidence>
<sequence length="68" mass="7766">MRADLLKGERAAGRACLAQPESFLLRLGFRLNRRLNKSWISRANALIDPFVIRSLHQLLVVPLLMILL</sequence>
<dbReference type="KEGG" id="pmt:PMT_2871"/>
<keyword evidence="2" id="KW-1185">Reference proteome</keyword>
<dbReference type="HOGENOM" id="CLU_2790651_0_0_3"/>
<dbReference type="EMBL" id="BX548175">
    <property type="protein sequence ID" value="CAX32389.1"/>
    <property type="molecule type" value="Genomic_DNA"/>
</dbReference>
<protein>
    <submittedName>
        <fullName evidence="1">Uncharacterized protein</fullName>
    </submittedName>
</protein>
<dbReference type="AlphaFoldDB" id="B9ESP0"/>
<evidence type="ECO:0000313" key="2">
    <source>
        <dbReference type="Proteomes" id="UP000001423"/>
    </source>
</evidence>